<dbReference type="STRING" id="897.B2D07_10855"/>
<evidence type="ECO:0000313" key="1">
    <source>
        <dbReference type="EMBL" id="EPR39145.1"/>
    </source>
</evidence>
<dbReference type="InterPro" id="IPR011990">
    <property type="entry name" value="TPR-like_helical_dom_sf"/>
</dbReference>
<dbReference type="eggNOG" id="COG3118">
    <property type="taxonomic scope" value="Bacteria"/>
</dbReference>
<dbReference type="RefSeq" id="WP_020877558.1">
    <property type="nucleotide sequence ID" value="NZ_ATHJ01000092.1"/>
</dbReference>
<gene>
    <name evidence="1" type="ORF">dsmv_2801</name>
</gene>
<organism evidence="1 2">
    <name type="scientific">Desulfococcus multivorans DSM 2059</name>
    <dbReference type="NCBI Taxonomy" id="1121405"/>
    <lineage>
        <taxon>Bacteria</taxon>
        <taxon>Pseudomonadati</taxon>
        <taxon>Thermodesulfobacteriota</taxon>
        <taxon>Desulfobacteria</taxon>
        <taxon>Desulfobacterales</taxon>
        <taxon>Desulfococcaceae</taxon>
        <taxon>Desulfococcus</taxon>
    </lineage>
</organism>
<dbReference type="Proteomes" id="UP000014977">
    <property type="component" value="Unassembled WGS sequence"/>
</dbReference>
<dbReference type="EMBL" id="ATHJ01000092">
    <property type="protein sequence ID" value="EPR39145.1"/>
    <property type="molecule type" value="Genomic_DNA"/>
</dbReference>
<proteinExistence type="predicted"/>
<dbReference type="SUPFAM" id="SSF48452">
    <property type="entry name" value="TPR-like"/>
    <property type="match status" value="1"/>
</dbReference>
<protein>
    <recommendedName>
        <fullName evidence="3">Tetratricopeptide repeat protein</fullName>
    </recommendedName>
</protein>
<keyword evidence="2" id="KW-1185">Reference proteome</keyword>
<evidence type="ECO:0000313" key="2">
    <source>
        <dbReference type="Proteomes" id="UP000014977"/>
    </source>
</evidence>
<accession>S7TR51</accession>
<dbReference type="Gene3D" id="1.25.40.10">
    <property type="entry name" value="Tetratricopeptide repeat domain"/>
    <property type="match status" value="1"/>
</dbReference>
<dbReference type="AlphaFoldDB" id="S7TR51"/>
<reference evidence="1 2" key="1">
    <citation type="journal article" date="2013" name="Genome Announc.">
        <title>Draft genome sequences for three mercury-methylating, sulfate-reducing bacteria.</title>
        <authorList>
            <person name="Brown S.D."/>
            <person name="Hurt R.A.Jr."/>
            <person name="Gilmour C.C."/>
            <person name="Elias D.A."/>
        </authorList>
    </citation>
    <scope>NUCLEOTIDE SEQUENCE [LARGE SCALE GENOMIC DNA]</scope>
    <source>
        <strain evidence="1 2">DSM 2059</strain>
    </source>
</reference>
<evidence type="ECO:0008006" key="3">
    <source>
        <dbReference type="Google" id="ProtNLM"/>
    </source>
</evidence>
<name>S7TR51_DESML</name>
<sequence>MAIEEQIRSLLKEAALYDEQGLYEASRERYQQTADLVGRHAHRIHHHKKILKAVAGRLERLHNRMQRMENEPAVYTPPDAVIEVMKRHFCASADREEAALEGAAALAEFGQYDHAVEEFAKLIKTPKTRLEASKHMIRCHLEKGRTAEASALLRHWHNSGLMNRDEWLTLQRYVKELVAEKRLCVEVPPAEMKDEASGPAAGTKHGEIVRRFNSISLKPPNAQRGQGMREFDILSQSADVVRISVAVQETTLADGLTPGTVLNTVLCFFDDGMFSSKATVVGKQWISSDDAGAGHFNIDIQVQGG</sequence>
<comment type="caution">
    <text evidence="1">The sequence shown here is derived from an EMBL/GenBank/DDBJ whole genome shotgun (WGS) entry which is preliminary data.</text>
</comment>